<keyword evidence="2" id="KW-1185">Reference proteome</keyword>
<evidence type="ECO:0000313" key="1">
    <source>
        <dbReference type="EMBL" id="KAF9939349.1"/>
    </source>
</evidence>
<dbReference type="OrthoDB" id="2436324at2759"/>
<protein>
    <submittedName>
        <fullName evidence="1">Uncharacterized protein</fullName>
    </submittedName>
</protein>
<sequence>MLLETPNISQQVGANWMRKLGSSGNDFTEMECRVVAQLANLLRPFIPKRKHRPDGQGLESATAMSLFGRQQCVASLHGLQLGAVVLYETFCSQNA</sequence>
<reference evidence="1" key="1">
    <citation type="journal article" date="2020" name="Fungal Divers.">
        <title>Resolving the Mortierellaceae phylogeny through synthesis of multi-gene phylogenetics and phylogenomics.</title>
        <authorList>
            <person name="Vandepol N."/>
            <person name="Liber J."/>
            <person name="Desiro A."/>
            <person name="Na H."/>
            <person name="Kennedy M."/>
            <person name="Barry K."/>
            <person name="Grigoriev I.V."/>
            <person name="Miller A.N."/>
            <person name="O'Donnell K."/>
            <person name="Stajich J.E."/>
            <person name="Bonito G."/>
        </authorList>
    </citation>
    <scope>NUCLEOTIDE SEQUENCE</scope>
    <source>
        <strain evidence="1">MES-2147</strain>
    </source>
</reference>
<evidence type="ECO:0000313" key="2">
    <source>
        <dbReference type="Proteomes" id="UP000749646"/>
    </source>
</evidence>
<proteinExistence type="predicted"/>
<comment type="caution">
    <text evidence="1">The sequence shown here is derived from an EMBL/GenBank/DDBJ whole genome shotgun (WGS) entry which is preliminary data.</text>
</comment>
<feature type="non-terminal residue" evidence="1">
    <location>
        <position position="95"/>
    </location>
</feature>
<accession>A0A9P6IMM3</accession>
<gene>
    <name evidence="1" type="ORF">BGZ65_010734</name>
</gene>
<dbReference type="Proteomes" id="UP000749646">
    <property type="component" value="Unassembled WGS sequence"/>
</dbReference>
<dbReference type="EMBL" id="JAAAHW010009535">
    <property type="protein sequence ID" value="KAF9939349.1"/>
    <property type="molecule type" value="Genomic_DNA"/>
</dbReference>
<name>A0A9P6IMM3_9FUNG</name>
<organism evidence="1 2">
    <name type="scientific">Modicella reniformis</name>
    <dbReference type="NCBI Taxonomy" id="1440133"/>
    <lineage>
        <taxon>Eukaryota</taxon>
        <taxon>Fungi</taxon>
        <taxon>Fungi incertae sedis</taxon>
        <taxon>Mucoromycota</taxon>
        <taxon>Mortierellomycotina</taxon>
        <taxon>Mortierellomycetes</taxon>
        <taxon>Mortierellales</taxon>
        <taxon>Mortierellaceae</taxon>
        <taxon>Modicella</taxon>
    </lineage>
</organism>
<dbReference type="AlphaFoldDB" id="A0A9P6IMM3"/>